<keyword evidence="4" id="KW-0808">Transferase</keyword>
<comment type="catalytic activity">
    <reaction evidence="8">
        <text>L-seryl-[protein] + ATP = O-phospho-L-seryl-[protein] + ADP + H(+)</text>
        <dbReference type="Rhea" id="RHEA:17989"/>
        <dbReference type="Rhea" id="RHEA-COMP:9863"/>
        <dbReference type="Rhea" id="RHEA-COMP:11604"/>
        <dbReference type="ChEBI" id="CHEBI:15378"/>
        <dbReference type="ChEBI" id="CHEBI:29999"/>
        <dbReference type="ChEBI" id="CHEBI:30616"/>
        <dbReference type="ChEBI" id="CHEBI:83421"/>
        <dbReference type="ChEBI" id="CHEBI:456216"/>
        <dbReference type="EC" id="2.7.12.1"/>
    </reaction>
</comment>
<dbReference type="InterPro" id="IPR000719">
    <property type="entry name" value="Prot_kinase_dom"/>
</dbReference>
<feature type="compositionally biased region" description="Polar residues" evidence="12">
    <location>
        <begin position="747"/>
        <end position="757"/>
    </location>
</feature>
<organism evidence="14 15">
    <name type="scientific">Opisthorchis viverrini</name>
    <name type="common">Southeast Asian liver fluke</name>
    <dbReference type="NCBI Taxonomy" id="6198"/>
    <lineage>
        <taxon>Eukaryota</taxon>
        <taxon>Metazoa</taxon>
        <taxon>Spiralia</taxon>
        <taxon>Lophotrochozoa</taxon>
        <taxon>Platyhelminthes</taxon>
        <taxon>Trematoda</taxon>
        <taxon>Digenea</taxon>
        <taxon>Opisthorchiida</taxon>
        <taxon>Opisthorchiata</taxon>
        <taxon>Opisthorchiidae</taxon>
        <taxon>Opisthorchis</taxon>
    </lineage>
</organism>
<evidence type="ECO:0000256" key="4">
    <source>
        <dbReference type="ARBA" id="ARBA00022679"/>
    </source>
</evidence>
<keyword evidence="15" id="KW-1185">Reference proteome</keyword>
<evidence type="ECO:0000256" key="6">
    <source>
        <dbReference type="ARBA" id="ARBA00022777"/>
    </source>
</evidence>
<evidence type="ECO:0000256" key="10">
    <source>
        <dbReference type="ARBA" id="ARBA00051680"/>
    </source>
</evidence>
<keyword evidence="7 11" id="KW-0067">ATP-binding</keyword>
<sequence>MRADGIESTGVPVDLGSLSDSAFSSEKKFISTSGLSAFEALNRYRNTLSNYERKEILRYEKVYFVGRTTQKHKTSSPSDQNGPKRTLPQFPNEKKTSTGEALPVFDDHENFYNVIKHDHIAYRFEVISLLGKGSFGQVVLALDHMKGKQVALKIIRTESRFAKQAKEEIRILETLRQMRETNKADTDGRDFPIVQLFEHFTFRKHICMTFELLSINLYDLLKLNKFTGLPRDRVRRISFQLLKALYYVEKAGIIHCDLKPENVLLVWSPEKDATYRSTNGHPSNFTVPHEGLHPEDRDCIKLIDFGSSCFKKGPTYPYIQSRFYRAPEVILRLGYSQPIDIWSFGCLVAELINGLPLFPGEDEADQLACIIEILGMPPKEILIKSPQLNKFFIEHRSEKRSSSNVMNFVEEFDTGTCSDVNYLPRYCSIVYPEDGGSPELRPGLSKRSSYVRGTPGSMPLLAAILQPRHKRFKRKDSRSVANLTTIVDIAKTAEEDPVLLKDNELLLSLMLSCLTWSPAERIKPYKAIQHMWLRNFSKKTQAEAHPPGRIHSMEVSRMAPMNFYNGDNFTYESNRNEPTVPQRRSKITKASLDNLFWRTRLSQADILPDKPNPTSTLKCTYRNGSPARIANGSYSVNTVDISPTKLSDNLSHSSNGGSRQPQVPVSNHPSLSKRVTLIYPSHGSEKDIAPFNRTIATNRNQEIPLPVVEKENSFTNHIKVGALSLTSTHSRPEFRGMGSTTNKEEATQQGSSSTNRYSGVGNRDSITGPLTGDFCPTHNDAKPSENKDNEKVQNSPVTSLYGTGRRSNSSPQTQHPYRQTPPTFGSFSADRNRTQPSMNQNSLNSVTTNQVVITKTGDRSGTSSPSKTIQVIRPNYPSNLQNVRSLESRLIRINNSRPSTNGTDKSGVLDNNHSRFYAPNRSEVAYEHNSWHAPATSVNHKASPRLPEQKAPEVAAKPSKDGLFVNSGRHTRTDNHISGTSVWAPQPYYQQSKPSNGVVIRRISGSSYPRRSTIEFQPFTNFQEY</sequence>
<feature type="region of interest" description="Disordered" evidence="12">
    <location>
        <begin position="645"/>
        <end position="671"/>
    </location>
</feature>
<feature type="region of interest" description="Disordered" evidence="12">
    <location>
        <begin position="725"/>
        <end position="842"/>
    </location>
</feature>
<dbReference type="EC" id="2.7.12.1" evidence="2"/>
<dbReference type="GO" id="GO:0005524">
    <property type="term" value="F:ATP binding"/>
    <property type="evidence" value="ECO:0007669"/>
    <property type="project" value="UniProtKB-UniRule"/>
</dbReference>
<feature type="region of interest" description="Disordered" evidence="12">
    <location>
        <begin position="69"/>
        <end position="99"/>
    </location>
</feature>
<dbReference type="InterPro" id="IPR042521">
    <property type="entry name" value="DYRK"/>
</dbReference>
<comment type="similarity">
    <text evidence="1">Belongs to the protein kinase superfamily. CMGC Ser/Thr protein kinase family. MNB/DYRK subfamily.</text>
</comment>
<dbReference type="KEGG" id="ovi:T265_03155"/>
<keyword evidence="3" id="KW-0723">Serine/threonine-protein kinase</keyword>
<dbReference type="RefSeq" id="XP_009165832.1">
    <property type="nucleotide sequence ID" value="XM_009167568.1"/>
</dbReference>
<feature type="compositionally biased region" description="Basic and acidic residues" evidence="12">
    <location>
        <begin position="779"/>
        <end position="791"/>
    </location>
</feature>
<protein>
    <recommendedName>
        <fullName evidence="2">dual-specificity kinase</fullName>
        <ecNumber evidence="2">2.7.12.1</ecNumber>
    </recommendedName>
</protein>
<keyword evidence="6" id="KW-0418">Kinase</keyword>
<dbReference type="SUPFAM" id="SSF56112">
    <property type="entry name" value="Protein kinase-like (PK-like)"/>
    <property type="match status" value="1"/>
</dbReference>
<feature type="region of interest" description="Disordered" evidence="12">
    <location>
        <begin position="935"/>
        <end position="980"/>
    </location>
</feature>
<dbReference type="GeneID" id="20317342"/>
<comment type="catalytic activity">
    <reaction evidence="10">
        <text>L-tyrosyl-[protein] + ATP = O-phospho-L-tyrosyl-[protein] + ADP + H(+)</text>
        <dbReference type="Rhea" id="RHEA:10596"/>
        <dbReference type="Rhea" id="RHEA-COMP:10136"/>
        <dbReference type="Rhea" id="RHEA-COMP:20101"/>
        <dbReference type="ChEBI" id="CHEBI:15378"/>
        <dbReference type="ChEBI" id="CHEBI:30616"/>
        <dbReference type="ChEBI" id="CHEBI:46858"/>
        <dbReference type="ChEBI" id="CHEBI:61978"/>
        <dbReference type="ChEBI" id="CHEBI:456216"/>
        <dbReference type="EC" id="2.7.12.1"/>
    </reaction>
</comment>
<dbReference type="GO" id="GO:0005856">
    <property type="term" value="C:cytoskeleton"/>
    <property type="evidence" value="ECO:0007669"/>
    <property type="project" value="TreeGrafter"/>
</dbReference>
<dbReference type="InterPro" id="IPR011009">
    <property type="entry name" value="Kinase-like_dom_sf"/>
</dbReference>
<feature type="binding site" evidence="11">
    <location>
        <position position="153"/>
    </location>
    <ligand>
        <name>ATP</name>
        <dbReference type="ChEBI" id="CHEBI:30616"/>
    </ligand>
</feature>
<dbReference type="GO" id="GO:0005737">
    <property type="term" value="C:cytoplasm"/>
    <property type="evidence" value="ECO:0007669"/>
    <property type="project" value="TreeGrafter"/>
</dbReference>
<feature type="compositionally biased region" description="Polar residues" evidence="12">
    <location>
        <begin position="792"/>
        <end position="826"/>
    </location>
</feature>
<comment type="catalytic activity">
    <reaction evidence="9">
        <text>L-threonyl-[protein] + ATP = O-phospho-L-threonyl-[protein] + ADP + H(+)</text>
        <dbReference type="Rhea" id="RHEA:46608"/>
        <dbReference type="Rhea" id="RHEA-COMP:11060"/>
        <dbReference type="Rhea" id="RHEA-COMP:11605"/>
        <dbReference type="ChEBI" id="CHEBI:15378"/>
        <dbReference type="ChEBI" id="CHEBI:30013"/>
        <dbReference type="ChEBI" id="CHEBI:30616"/>
        <dbReference type="ChEBI" id="CHEBI:61977"/>
        <dbReference type="ChEBI" id="CHEBI:456216"/>
        <dbReference type="EC" id="2.7.12.1"/>
    </reaction>
</comment>
<accession>A0A074ZWW9</accession>
<dbReference type="GO" id="GO:0004674">
    <property type="term" value="F:protein serine/threonine kinase activity"/>
    <property type="evidence" value="ECO:0007669"/>
    <property type="project" value="UniProtKB-KW"/>
</dbReference>
<dbReference type="Pfam" id="PF00069">
    <property type="entry name" value="Pkinase"/>
    <property type="match status" value="1"/>
</dbReference>
<evidence type="ECO:0000313" key="14">
    <source>
        <dbReference type="EMBL" id="KER30422.1"/>
    </source>
</evidence>
<dbReference type="Gene3D" id="3.30.10.30">
    <property type="entry name" value="DYRK"/>
    <property type="match status" value="1"/>
</dbReference>
<dbReference type="InterPro" id="IPR050494">
    <property type="entry name" value="Ser_Thr_dual-spec_kinase"/>
</dbReference>
<feature type="compositionally biased region" description="Polar residues" evidence="12">
    <location>
        <begin position="645"/>
        <end position="670"/>
    </location>
</feature>
<name>A0A074ZWW9_OPIVI</name>
<evidence type="ECO:0000313" key="15">
    <source>
        <dbReference type="Proteomes" id="UP000054324"/>
    </source>
</evidence>
<evidence type="ECO:0000256" key="11">
    <source>
        <dbReference type="PROSITE-ProRule" id="PRU10141"/>
    </source>
</evidence>
<dbReference type="PROSITE" id="PS00108">
    <property type="entry name" value="PROTEIN_KINASE_ST"/>
    <property type="match status" value="1"/>
</dbReference>
<dbReference type="CTD" id="20317342"/>
<dbReference type="GO" id="GO:0004712">
    <property type="term" value="F:protein serine/threonine/tyrosine kinase activity"/>
    <property type="evidence" value="ECO:0007669"/>
    <property type="project" value="UniProtKB-EC"/>
</dbReference>
<evidence type="ECO:0000256" key="2">
    <source>
        <dbReference type="ARBA" id="ARBA00013203"/>
    </source>
</evidence>
<proteinExistence type="inferred from homology"/>
<dbReference type="Gene3D" id="1.10.510.10">
    <property type="entry name" value="Transferase(Phosphotransferase) domain 1"/>
    <property type="match status" value="1"/>
</dbReference>
<dbReference type="SMART" id="SM00220">
    <property type="entry name" value="S_TKc"/>
    <property type="match status" value="1"/>
</dbReference>
<gene>
    <name evidence="14" type="ORF">T265_03155</name>
</gene>
<dbReference type="InterPro" id="IPR008271">
    <property type="entry name" value="Ser/Thr_kinase_AS"/>
</dbReference>
<feature type="domain" description="Protein kinase" evidence="13">
    <location>
        <begin position="124"/>
        <end position="533"/>
    </location>
</feature>
<dbReference type="PROSITE" id="PS00107">
    <property type="entry name" value="PROTEIN_KINASE_ATP"/>
    <property type="match status" value="1"/>
</dbReference>
<dbReference type="PANTHER" id="PTHR24058">
    <property type="entry name" value="DUAL SPECIFICITY PROTEIN KINASE"/>
    <property type="match status" value="1"/>
</dbReference>
<dbReference type="OrthoDB" id="9332038at2759"/>
<evidence type="ECO:0000259" key="13">
    <source>
        <dbReference type="PROSITE" id="PS50011"/>
    </source>
</evidence>
<evidence type="ECO:0000256" key="3">
    <source>
        <dbReference type="ARBA" id="ARBA00022527"/>
    </source>
</evidence>
<reference evidence="14 15" key="1">
    <citation type="submission" date="2013-11" db="EMBL/GenBank/DDBJ databases">
        <title>Opisthorchis viverrini - life in the bile duct.</title>
        <authorList>
            <person name="Young N.D."/>
            <person name="Nagarajan N."/>
            <person name="Lin S.J."/>
            <person name="Korhonen P.K."/>
            <person name="Jex A.R."/>
            <person name="Hall R.S."/>
            <person name="Safavi-Hemami H."/>
            <person name="Kaewkong W."/>
            <person name="Bertrand D."/>
            <person name="Gao S."/>
            <person name="Seet Q."/>
            <person name="Wongkham S."/>
            <person name="Teh B.T."/>
            <person name="Wongkham C."/>
            <person name="Intapan P.M."/>
            <person name="Maleewong W."/>
            <person name="Yang X."/>
            <person name="Hu M."/>
            <person name="Wang Z."/>
            <person name="Hofmann A."/>
            <person name="Sternberg P.W."/>
            <person name="Tan P."/>
            <person name="Wang J."/>
            <person name="Gasser R.B."/>
        </authorList>
    </citation>
    <scope>NUCLEOTIDE SEQUENCE [LARGE SCALE GENOMIC DNA]</scope>
</reference>
<dbReference type="Gene3D" id="3.30.200.20">
    <property type="entry name" value="Phosphorylase Kinase, domain 1"/>
    <property type="match status" value="1"/>
</dbReference>
<dbReference type="EMBL" id="KL596661">
    <property type="protein sequence ID" value="KER30422.1"/>
    <property type="molecule type" value="Genomic_DNA"/>
</dbReference>
<dbReference type="STRING" id="6198.A0A074ZWW9"/>
<evidence type="ECO:0000256" key="8">
    <source>
        <dbReference type="ARBA" id="ARBA00049003"/>
    </source>
</evidence>
<keyword evidence="5 11" id="KW-0547">Nucleotide-binding</keyword>
<evidence type="ECO:0000256" key="9">
    <source>
        <dbReference type="ARBA" id="ARBA00049308"/>
    </source>
</evidence>
<evidence type="ECO:0000256" key="7">
    <source>
        <dbReference type="ARBA" id="ARBA00022840"/>
    </source>
</evidence>
<evidence type="ECO:0000256" key="5">
    <source>
        <dbReference type="ARBA" id="ARBA00022741"/>
    </source>
</evidence>
<evidence type="ECO:0000256" key="1">
    <source>
        <dbReference type="ARBA" id="ARBA00008867"/>
    </source>
</evidence>
<dbReference type="InterPro" id="IPR017441">
    <property type="entry name" value="Protein_kinase_ATP_BS"/>
</dbReference>
<dbReference type="Proteomes" id="UP000054324">
    <property type="component" value="Unassembled WGS sequence"/>
</dbReference>
<evidence type="ECO:0000256" key="12">
    <source>
        <dbReference type="SAM" id="MobiDB-lite"/>
    </source>
</evidence>
<dbReference type="PROSITE" id="PS50011">
    <property type="entry name" value="PROTEIN_KINASE_DOM"/>
    <property type="match status" value="1"/>
</dbReference>
<dbReference type="PANTHER" id="PTHR24058:SF22">
    <property type="entry name" value="DUAL SPECIFICITY TYROSINE-PHOSPHORYLATION-REGULATED KINASE 4"/>
    <property type="match status" value="1"/>
</dbReference>
<dbReference type="AlphaFoldDB" id="A0A074ZWW9"/>